<gene>
    <name evidence="1" type="primary">Acey_s0210.g2120</name>
    <name evidence="1" type="ORF">Y032_0210g2120</name>
</gene>
<comment type="caution">
    <text evidence="1">The sequence shown here is derived from an EMBL/GenBank/DDBJ whole genome shotgun (WGS) entry which is preliminary data.</text>
</comment>
<sequence>MQVSTVRQYPDPANCTCWGANCIEPMYRKYLAQGILKIKNQDDGKPVYRCYLESDAEWELLEPNTHEELFKDTKITKLEREV</sequence>
<evidence type="ECO:0000313" key="1">
    <source>
        <dbReference type="EMBL" id="EYB91084.1"/>
    </source>
</evidence>
<name>A0A016SLB5_9BILA</name>
<dbReference type="Proteomes" id="UP000024635">
    <property type="component" value="Unassembled WGS sequence"/>
</dbReference>
<accession>A0A016SLB5</accession>
<dbReference type="AlphaFoldDB" id="A0A016SLB5"/>
<dbReference type="InterPro" id="IPR035109">
    <property type="entry name" value="ASPR"/>
</dbReference>
<reference evidence="2" key="1">
    <citation type="journal article" date="2015" name="Nat. Genet.">
        <title>The genome and transcriptome of the zoonotic hookworm Ancylostoma ceylanicum identify infection-specific gene families.</title>
        <authorList>
            <person name="Schwarz E.M."/>
            <person name="Hu Y."/>
            <person name="Antoshechkin I."/>
            <person name="Miller M.M."/>
            <person name="Sternberg P.W."/>
            <person name="Aroian R.V."/>
        </authorList>
    </citation>
    <scope>NUCLEOTIDE SEQUENCE</scope>
    <source>
        <strain evidence="2">HY135</strain>
    </source>
</reference>
<keyword evidence="2" id="KW-1185">Reference proteome</keyword>
<dbReference type="EMBL" id="JARK01001546">
    <property type="protein sequence ID" value="EYB91084.1"/>
    <property type="molecule type" value="Genomic_DNA"/>
</dbReference>
<evidence type="ECO:0000313" key="2">
    <source>
        <dbReference type="Proteomes" id="UP000024635"/>
    </source>
</evidence>
<proteinExistence type="predicted"/>
<protein>
    <submittedName>
        <fullName evidence="1">Uncharacterized protein</fullName>
    </submittedName>
</protein>
<organism evidence="1 2">
    <name type="scientific">Ancylostoma ceylanicum</name>
    <dbReference type="NCBI Taxonomy" id="53326"/>
    <lineage>
        <taxon>Eukaryota</taxon>
        <taxon>Metazoa</taxon>
        <taxon>Ecdysozoa</taxon>
        <taxon>Nematoda</taxon>
        <taxon>Chromadorea</taxon>
        <taxon>Rhabditida</taxon>
        <taxon>Rhabditina</taxon>
        <taxon>Rhabditomorpha</taxon>
        <taxon>Strongyloidea</taxon>
        <taxon>Ancylostomatidae</taxon>
        <taxon>Ancylostomatinae</taxon>
        <taxon>Ancylostoma</taxon>
    </lineage>
</organism>
<dbReference type="Pfam" id="PF17641">
    <property type="entry name" value="ASPRs"/>
    <property type="match status" value="1"/>
</dbReference>